<keyword evidence="4 5" id="KW-0456">Lyase</keyword>
<reference evidence="6 7" key="1">
    <citation type="submission" date="2013-12" db="EMBL/GenBank/DDBJ databases">
        <title>Draft genome of the parsitic nematode Ancylostoma duodenale.</title>
        <authorList>
            <person name="Mitreva M."/>
        </authorList>
    </citation>
    <scope>NUCLEOTIDE SEQUENCE [LARGE SCALE GENOMIC DNA]</scope>
    <source>
        <strain evidence="6 7">Zhejiang</strain>
    </source>
</reference>
<keyword evidence="2" id="KW-0210">Decarboxylase</keyword>
<dbReference type="Gene3D" id="3.40.640.10">
    <property type="entry name" value="Type I PLP-dependent aspartate aminotransferase-like (Major domain)"/>
    <property type="match status" value="1"/>
</dbReference>
<dbReference type="InterPro" id="IPR015421">
    <property type="entry name" value="PyrdxlP-dep_Trfase_major"/>
</dbReference>
<evidence type="ECO:0000256" key="3">
    <source>
        <dbReference type="ARBA" id="ARBA00022898"/>
    </source>
</evidence>
<evidence type="ECO:0000313" key="7">
    <source>
        <dbReference type="Proteomes" id="UP000054047"/>
    </source>
</evidence>
<dbReference type="SUPFAM" id="SSF53383">
    <property type="entry name" value="PLP-dependent transferases"/>
    <property type="match status" value="1"/>
</dbReference>
<gene>
    <name evidence="6" type="ORF">ANCDUO_00604</name>
</gene>
<dbReference type="InterPro" id="IPR002129">
    <property type="entry name" value="PyrdxlP-dep_de-COase"/>
</dbReference>
<dbReference type="PANTHER" id="PTHR11999">
    <property type="entry name" value="GROUP II PYRIDOXAL-5-PHOSPHATE DECARBOXYLASE"/>
    <property type="match status" value="1"/>
</dbReference>
<comment type="similarity">
    <text evidence="5">Belongs to the group II decarboxylase family.</text>
</comment>
<evidence type="ECO:0000256" key="2">
    <source>
        <dbReference type="ARBA" id="ARBA00022793"/>
    </source>
</evidence>
<evidence type="ECO:0000256" key="4">
    <source>
        <dbReference type="ARBA" id="ARBA00023239"/>
    </source>
</evidence>
<comment type="cofactor">
    <cofactor evidence="1 5">
        <name>pyridoxal 5'-phosphate</name>
        <dbReference type="ChEBI" id="CHEBI:597326"/>
    </cofactor>
</comment>
<evidence type="ECO:0000256" key="1">
    <source>
        <dbReference type="ARBA" id="ARBA00001933"/>
    </source>
</evidence>
<keyword evidence="3 5" id="KW-0663">Pyridoxal phosphate</keyword>
<organism evidence="6 7">
    <name type="scientific">Ancylostoma duodenale</name>
    <dbReference type="NCBI Taxonomy" id="51022"/>
    <lineage>
        <taxon>Eukaryota</taxon>
        <taxon>Metazoa</taxon>
        <taxon>Ecdysozoa</taxon>
        <taxon>Nematoda</taxon>
        <taxon>Chromadorea</taxon>
        <taxon>Rhabditida</taxon>
        <taxon>Rhabditina</taxon>
        <taxon>Rhabditomorpha</taxon>
        <taxon>Strongyloidea</taxon>
        <taxon>Ancylostomatidae</taxon>
        <taxon>Ancylostomatinae</taxon>
        <taxon>Ancylostoma</taxon>
    </lineage>
</organism>
<protein>
    <submittedName>
        <fullName evidence="6">Uncharacterized protein</fullName>
    </submittedName>
</protein>
<dbReference type="PRINTS" id="PR00800">
    <property type="entry name" value="YHDCRBOXLASE"/>
</dbReference>
<dbReference type="GO" id="GO:0005737">
    <property type="term" value="C:cytoplasm"/>
    <property type="evidence" value="ECO:0007669"/>
    <property type="project" value="TreeGrafter"/>
</dbReference>
<proteinExistence type="inferred from homology"/>
<accession>A0A0C2HBK5</accession>
<name>A0A0C2HBK5_9BILA</name>
<evidence type="ECO:0000313" key="6">
    <source>
        <dbReference type="EMBL" id="KIH69054.1"/>
    </source>
</evidence>
<dbReference type="OrthoDB" id="639767at2759"/>
<dbReference type="EMBL" id="KN726229">
    <property type="protein sequence ID" value="KIH69054.1"/>
    <property type="molecule type" value="Genomic_DNA"/>
</dbReference>
<dbReference type="PANTHER" id="PTHR11999:SF70">
    <property type="entry name" value="MIP05841P"/>
    <property type="match status" value="1"/>
</dbReference>
<keyword evidence="7" id="KW-1185">Reference proteome</keyword>
<dbReference type="GO" id="GO:0030170">
    <property type="term" value="F:pyridoxal phosphate binding"/>
    <property type="evidence" value="ECO:0007669"/>
    <property type="project" value="InterPro"/>
</dbReference>
<sequence>MLADFISSALAVIGFSWDSCPALTEMEHAMINWVGRSFGLPETFLFQVRSNV</sequence>
<dbReference type="GO" id="GO:0016831">
    <property type="term" value="F:carboxy-lyase activity"/>
    <property type="evidence" value="ECO:0007669"/>
    <property type="project" value="UniProtKB-KW"/>
</dbReference>
<dbReference type="InterPro" id="IPR010977">
    <property type="entry name" value="Aromatic_deC"/>
</dbReference>
<dbReference type="InterPro" id="IPR015424">
    <property type="entry name" value="PyrdxlP-dep_Trfase"/>
</dbReference>
<evidence type="ECO:0000256" key="5">
    <source>
        <dbReference type="RuleBase" id="RU000382"/>
    </source>
</evidence>
<dbReference type="Pfam" id="PF00282">
    <property type="entry name" value="Pyridoxal_deC"/>
    <property type="match status" value="1"/>
</dbReference>
<dbReference type="GO" id="GO:0006520">
    <property type="term" value="P:amino acid metabolic process"/>
    <property type="evidence" value="ECO:0007669"/>
    <property type="project" value="InterPro"/>
</dbReference>
<dbReference type="GO" id="GO:0019752">
    <property type="term" value="P:carboxylic acid metabolic process"/>
    <property type="evidence" value="ECO:0007669"/>
    <property type="project" value="InterPro"/>
</dbReference>
<dbReference type="Proteomes" id="UP000054047">
    <property type="component" value="Unassembled WGS sequence"/>
</dbReference>
<dbReference type="AlphaFoldDB" id="A0A0C2HBK5"/>